<evidence type="ECO:0000313" key="3">
    <source>
        <dbReference type="Proteomes" id="UP000284842"/>
    </source>
</evidence>
<dbReference type="PANTHER" id="PTHR38167">
    <property type="entry name" value="C2H2-TYPE DOMAIN-CONTAINING PROTEIN"/>
    <property type="match status" value="1"/>
</dbReference>
<gene>
    <name evidence="2" type="ORF">CVT24_004865</name>
</gene>
<dbReference type="InParanoid" id="A0A409V9X1"/>
<keyword evidence="3" id="KW-1185">Reference proteome</keyword>
<dbReference type="STRING" id="181874.A0A409V9X1"/>
<organism evidence="2 3">
    <name type="scientific">Panaeolus cyanescens</name>
    <dbReference type="NCBI Taxonomy" id="181874"/>
    <lineage>
        <taxon>Eukaryota</taxon>
        <taxon>Fungi</taxon>
        <taxon>Dikarya</taxon>
        <taxon>Basidiomycota</taxon>
        <taxon>Agaricomycotina</taxon>
        <taxon>Agaricomycetes</taxon>
        <taxon>Agaricomycetidae</taxon>
        <taxon>Agaricales</taxon>
        <taxon>Agaricineae</taxon>
        <taxon>Galeropsidaceae</taxon>
        <taxon>Panaeolus</taxon>
    </lineage>
</organism>
<sequence>MSEAGPSSEVEVIDLTGVSDSGSERDDDDEHEEEGSEEGSDTSEIEIVLNETTRAQLQDAIATVSESRLRQVLKNLVQTEVMVEAALTREFITLKRGTHDVVGRWECCANCGDEYDVNTLREEDECVFHPGDLEVDEDSFADHDEACHGPMDTAQNRRDFPQNFTWSCCGEDGTSSGCVTGSHRPQVLRKRKRVEDN</sequence>
<reference evidence="2 3" key="1">
    <citation type="journal article" date="2018" name="Evol. Lett.">
        <title>Horizontal gene cluster transfer increased hallucinogenic mushroom diversity.</title>
        <authorList>
            <person name="Reynolds H.T."/>
            <person name="Vijayakumar V."/>
            <person name="Gluck-Thaler E."/>
            <person name="Korotkin H.B."/>
            <person name="Matheny P.B."/>
            <person name="Slot J.C."/>
        </authorList>
    </citation>
    <scope>NUCLEOTIDE SEQUENCE [LARGE SCALE GENOMIC DNA]</scope>
    <source>
        <strain evidence="2 3">2629</strain>
    </source>
</reference>
<proteinExistence type="predicted"/>
<protein>
    <recommendedName>
        <fullName evidence="4">C2H2-type domain-containing protein</fullName>
    </recommendedName>
</protein>
<evidence type="ECO:0000313" key="2">
    <source>
        <dbReference type="EMBL" id="PPQ63568.1"/>
    </source>
</evidence>
<name>A0A409V9X1_9AGAR</name>
<dbReference type="AlphaFoldDB" id="A0A409V9X1"/>
<dbReference type="EMBL" id="NHTK01006118">
    <property type="protein sequence ID" value="PPQ63568.1"/>
    <property type="molecule type" value="Genomic_DNA"/>
</dbReference>
<feature type="region of interest" description="Disordered" evidence="1">
    <location>
        <begin position="1"/>
        <end position="44"/>
    </location>
</feature>
<dbReference type="Proteomes" id="UP000284842">
    <property type="component" value="Unassembled WGS sequence"/>
</dbReference>
<accession>A0A409V9X1</accession>
<evidence type="ECO:0000256" key="1">
    <source>
        <dbReference type="SAM" id="MobiDB-lite"/>
    </source>
</evidence>
<evidence type="ECO:0008006" key="4">
    <source>
        <dbReference type="Google" id="ProtNLM"/>
    </source>
</evidence>
<dbReference type="OrthoDB" id="5422613at2759"/>
<dbReference type="PANTHER" id="PTHR38167:SF1">
    <property type="entry name" value="C2H2-TYPE DOMAIN-CONTAINING PROTEIN"/>
    <property type="match status" value="1"/>
</dbReference>
<feature type="compositionally biased region" description="Acidic residues" evidence="1">
    <location>
        <begin position="25"/>
        <end position="44"/>
    </location>
</feature>
<comment type="caution">
    <text evidence="2">The sequence shown here is derived from an EMBL/GenBank/DDBJ whole genome shotgun (WGS) entry which is preliminary data.</text>
</comment>